<evidence type="ECO:0000259" key="6">
    <source>
        <dbReference type="SMART" id="SM00079"/>
    </source>
</evidence>
<keyword evidence="4" id="KW-0472">Membrane</keyword>
<dbReference type="OrthoDB" id="115856at2"/>
<name>A0A0K8MFD8_9LACO</name>
<dbReference type="GO" id="GO:0015276">
    <property type="term" value="F:ligand-gated monoatomic ion channel activity"/>
    <property type="evidence" value="ECO:0007669"/>
    <property type="project" value="InterPro"/>
</dbReference>
<evidence type="ECO:0000256" key="3">
    <source>
        <dbReference type="ARBA" id="ARBA00022729"/>
    </source>
</evidence>
<feature type="domain" description="Ionotropic glutamate receptor C-terminal" evidence="6">
    <location>
        <begin position="50"/>
        <end position="276"/>
    </location>
</feature>
<reference evidence="7 8" key="1">
    <citation type="journal article" date="2015" name="BMC Genomics">
        <title>Comparative genomics of Fructobacillus spp. and Leuconostoc spp. reveals niche-specific evolution of Fructobacillus spp.</title>
        <authorList>
            <person name="Endo A."/>
            <person name="Tanizawa Y."/>
            <person name="Tanaka N."/>
            <person name="Maeno S."/>
            <person name="Kumar H."/>
            <person name="Shiwa Y."/>
            <person name="Okada S."/>
            <person name="Yoshikawa H."/>
            <person name="Dicks L."/>
            <person name="Nakagawa J."/>
            <person name="Arita M."/>
        </authorList>
    </citation>
    <scope>NUCLEOTIDE SEQUENCE [LARGE SCALE GENOMIC DNA]</scope>
    <source>
        <strain evidence="7 8">JCM 12225</strain>
    </source>
</reference>
<organism evidence="7 8">
    <name type="scientific">Fructobacillus ficulneus</name>
    <dbReference type="NCBI Taxonomy" id="157463"/>
    <lineage>
        <taxon>Bacteria</taxon>
        <taxon>Bacillati</taxon>
        <taxon>Bacillota</taxon>
        <taxon>Bacilli</taxon>
        <taxon>Lactobacillales</taxon>
        <taxon>Lactobacillaceae</taxon>
        <taxon>Fructobacillus</taxon>
    </lineage>
</organism>
<dbReference type="Pfam" id="PF00497">
    <property type="entry name" value="SBP_bac_3"/>
    <property type="match status" value="1"/>
</dbReference>
<sequence>MEKAKKRRFGIIASIVLALVIVLGFFWASATISKNGKHQDTLTRVEKQGKINWGVKADTKLFGLMNTKTGTPEGFDIDLAKAVTKQIGKQTGKKLTPTFTPVTSASKVQLLKNTNIDAVMAVMTITPERAKVVDFSNAYFPAGQSLLVQKDSGINSVNDLNDSSKTVLVVVGTTAAQNIKKFAPKAKVIALQDYASAMQALKAGQGQAISTDNAILYGLATENPSYHVVGGTLTYGPYGAAFDHDEKPMVKQTNEALATLKKNGEYNRLIKKWFSGVPGLNWHELEVHG</sequence>
<keyword evidence="2" id="KW-0813">Transport</keyword>
<dbReference type="InterPro" id="IPR001320">
    <property type="entry name" value="Iontro_rcpt_C"/>
</dbReference>
<evidence type="ECO:0000256" key="1">
    <source>
        <dbReference type="ARBA" id="ARBA00010333"/>
    </source>
</evidence>
<dbReference type="Proteomes" id="UP000253891">
    <property type="component" value="Unassembled WGS sequence"/>
</dbReference>
<feature type="domain" description="Solute-binding protein family 3/N-terminal" evidence="5">
    <location>
        <begin position="50"/>
        <end position="277"/>
    </location>
</feature>
<dbReference type="InterPro" id="IPR001638">
    <property type="entry name" value="Solute-binding_3/MltF_N"/>
</dbReference>
<dbReference type="SMART" id="SM00079">
    <property type="entry name" value="PBPe"/>
    <property type="match status" value="1"/>
</dbReference>
<comment type="similarity">
    <text evidence="1">Belongs to the bacterial solute-binding protein 3 family.</text>
</comment>
<accession>A0A0K8MFD8</accession>
<keyword evidence="4" id="KW-0812">Transmembrane</keyword>
<dbReference type="EMBL" id="DF967986">
    <property type="protein sequence ID" value="GAO99225.1"/>
    <property type="molecule type" value="Genomic_DNA"/>
</dbReference>
<proteinExistence type="inferred from homology"/>
<dbReference type="RefSeq" id="WP_061992650.1">
    <property type="nucleotide sequence ID" value="NZ_DF967986.1"/>
</dbReference>
<dbReference type="SUPFAM" id="SSF53850">
    <property type="entry name" value="Periplasmic binding protein-like II"/>
    <property type="match status" value="1"/>
</dbReference>
<dbReference type="Gene3D" id="3.40.190.10">
    <property type="entry name" value="Periplasmic binding protein-like II"/>
    <property type="match status" value="2"/>
</dbReference>
<dbReference type="AlphaFoldDB" id="A0A0K8MFD8"/>
<dbReference type="PANTHER" id="PTHR30085">
    <property type="entry name" value="AMINO ACID ABC TRANSPORTER PERMEASE"/>
    <property type="match status" value="1"/>
</dbReference>
<evidence type="ECO:0000313" key="7">
    <source>
        <dbReference type="EMBL" id="GAO99225.1"/>
    </source>
</evidence>
<keyword evidence="4" id="KW-1133">Transmembrane helix</keyword>
<dbReference type="GO" id="GO:0005576">
    <property type="term" value="C:extracellular region"/>
    <property type="evidence" value="ECO:0007669"/>
    <property type="project" value="TreeGrafter"/>
</dbReference>
<gene>
    <name evidence="7" type="primary">glnH</name>
    <name evidence="7" type="ORF">FFIC_090490</name>
</gene>
<dbReference type="GO" id="GO:0006865">
    <property type="term" value="P:amino acid transport"/>
    <property type="evidence" value="ECO:0007669"/>
    <property type="project" value="TreeGrafter"/>
</dbReference>
<evidence type="ECO:0000313" key="8">
    <source>
        <dbReference type="Proteomes" id="UP000253891"/>
    </source>
</evidence>
<evidence type="ECO:0000256" key="4">
    <source>
        <dbReference type="SAM" id="Phobius"/>
    </source>
</evidence>
<dbReference type="InterPro" id="IPR051455">
    <property type="entry name" value="Bact_solute-bind_prot3"/>
</dbReference>
<dbReference type="SMART" id="SM00062">
    <property type="entry name" value="PBPb"/>
    <property type="match status" value="1"/>
</dbReference>
<keyword evidence="8" id="KW-1185">Reference proteome</keyword>
<evidence type="ECO:0000259" key="5">
    <source>
        <dbReference type="SMART" id="SM00062"/>
    </source>
</evidence>
<dbReference type="PANTHER" id="PTHR30085:SF6">
    <property type="entry name" value="ABC TRANSPORTER GLUTAMINE-BINDING PROTEIN GLNH"/>
    <property type="match status" value="1"/>
</dbReference>
<dbReference type="GO" id="GO:0030288">
    <property type="term" value="C:outer membrane-bounded periplasmic space"/>
    <property type="evidence" value="ECO:0007669"/>
    <property type="project" value="TreeGrafter"/>
</dbReference>
<dbReference type="GO" id="GO:0016020">
    <property type="term" value="C:membrane"/>
    <property type="evidence" value="ECO:0007669"/>
    <property type="project" value="InterPro"/>
</dbReference>
<protein>
    <submittedName>
        <fullName evidence="7">Amino acid ABC transporter periplasmic protein</fullName>
    </submittedName>
</protein>
<evidence type="ECO:0000256" key="2">
    <source>
        <dbReference type="ARBA" id="ARBA00022448"/>
    </source>
</evidence>
<dbReference type="STRING" id="157463.GCA_001047075_00147"/>
<feature type="transmembrane region" description="Helical" evidence="4">
    <location>
        <begin position="9"/>
        <end position="28"/>
    </location>
</feature>
<keyword evidence="3" id="KW-0732">Signal</keyword>